<protein>
    <submittedName>
        <fullName evidence="1">Uncharacterized protein</fullName>
    </submittedName>
</protein>
<evidence type="ECO:0000313" key="2">
    <source>
        <dbReference type="Proteomes" id="UP000248014"/>
    </source>
</evidence>
<reference evidence="1 2" key="1">
    <citation type="submission" date="2018-05" db="EMBL/GenBank/DDBJ databases">
        <title>Genomic Encyclopedia of Type Strains, Phase IV (KMG-IV): sequencing the most valuable type-strain genomes for metagenomic binning, comparative biology and taxonomic classification.</title>
        <authorList>
            <person name="Goeker M."/>
        </authorList>
    </citation>
    <scope>NUCLEOTIDE SEQUENCE [LARGE SCALE GENOMIC DNA]</scope>
    <source>
        <strain evidence="1 2">DSM 3183</strain>
    </source>
</reference>
<evidence type="ECO:0000313" key="1">
    <source>
        <dbReference type="EMBL" id="PXW67261.1"/>
    </source>
</evidence>
<name>A0A2V3UMY7_9SPHN</name>
<dbReference type="EMBL" id="QJJM01000035">
    <property type="protein sequence ID" value="PXW67261.1"/>
    <property type="molecule type" value="Genomic_DNA"/>
</dbReference>
<proteinExistence type="predicted"/>
<dbReference type="Proteomes" id="UP000248014">
    <property type="component" value="Unassembled WGS sequence"/>
</dbReference>
<accession>A0A2V3UMY7</accession>
<dbReference type="OrthoDB" id="7473948at2"/>
<dbReference type="RefSeq" id="WP_110300463.1">
    <property type="nucleotide sequence ID" value="NZ_QJJM01000035.1"/>
</dbReference>
<dbReference type="AlphaFoldDB" id="A0A2V3UMY7"/>
<keyword evidence="2" id="KW-1185">Reference proteome</keyword>
<organism evidence="1 2">
    <name type="scientific">Blastomonas natatoria</name>
    <dbReference type="NCBI Taxonomy" id="34015"/>
    <lineage>
        <taxon>Bacteria</taxon>
        <taxon>Pseudomonadati</taxon>
        <taxon>Pseudomonadota</taxon>
        <taxon>Alphaproteobacteria</taxon>
        <taxon>Sphingomonadales</taxon>
        <taxon>Sphingomonadaceae</taxon>
        <taxon>Blastomonas</taxon>
    </lineage>
</organism>
<sequence length="114" mass="12084">MSRLFPFVIGVLFASLLGLTSAFHVSPESGNMSLVAASSLALSMASVSKPASDELPGDATGQLPHAHIECHGDHLILPFRAIISQLKLEHAYSTLGRRISEGVTPAQTLRPPKL</sequence>
<comment type="caution">
    <text evidence="1">The sequence shown here is derived from an EMBL/GenBank/DDBJ whole genome shotgun (WGS) entry which is preliminary data.</text>
</comment>
<gene>
    <name evidence="1" type="ORF">C7451_1357</name>
</gene>